<dbReference type="Proteomes" id="UP001161139">
    <property type="component" value="Unassembled WGS sequence"/>
</dbReference>
<comment type="caution">
    <text evidence="1">The sequence shown here is derived from an EMBL/GenBank/DDBJ whole genome shotgun (WGS) entry which is preliminary data.</text>
</comment>
<dbReference type="EMBL" id="JAOCDG010000003">
    <property type="protein sequence ID" value="MDH0686961.1"/>
    <property type="molecule type" value="Genomic_DNA"/>
</dbReference>
<organism evidence="1 2">
    <name type="scientific">Stutzerimonas stutzeri</name>
    <name type="common">Pseudomonas stutzeri</name>
    <dbReference type="NCBI Taxonomy" id="316"/>
    <lineage>
        <taxon>Bacteria</taxon>
        <taxon>Pseudomonadati</taxon>
        <taxon>Pseudomonadota</taxon>
        <taxon>Gammaproteobacteria</taxon>
        <taxon>Pseudomonadales</taxon>
        <taxon>Pseudomonadaceae</taxon>
        <taxon>Stutzerimonas</taxon>
    </lineage>
</organism>
<dbReference type="AlphaFoldDB" id="A0ABD4XW65"/>
<reference evidence="1" key="1">
    <citation type="submission" date="2022-09" db="EMBL/GenBank/DDBJ databases">
        <title>Intensive care unit water sources are persistently colonized with multi-drug resistant bacteria and are the site of extensive horizontal gene transfer of antibiotic resistance genes.</title>
        <authorList>
            <person name="Diorio-Toth L."/>
        </authorList>
    </citation>
    <scope>NUCLEOTIDE SEQUENCE</scope>
    <source>
        <strain evidence="1">GD03864</strain>
    </source>
</reference>
<protein>
    <submittedName>
        <fullName evidence="1">Uncharacterized protein</fullName>
    </submittedName>
</protein>
<evidence type="ECO:0000313" key="2">
    <source>
        <dbReference type="Proteomes" id="UP001161139"/>
    </source>
</evidence>
<dbReference type="RefSeq" id="WP_279648964.1">
    <property type="nucleotide sequence ID" value="NZ_JAOCDG010000003.1"/>
</dbReference>
<evidence type="ECO:0000313" key="1">
    <source>
        <dbReference type="EMBL" id="MDH0686961.1"/>
    </source>
</evidence>
<sequence length="127" mass="14096">MKLVKGSALDWQRTRELLGQASQEIAVPDALVELEAMTLSDDPDLLPAEADWPMIDIEDANENIREVAAVVTEMVVRHRTFESLPVGLWNHPISMTDQAIGQVLNSLGYPKPDHQSTNAVGRVLNWP</sequence>
<name>A0ABD4XW65_STUST</name>
<proteinExistence type="predicted"/>
<accession>A0ABD4XW65</accession>
<gene>
    <name evidence="1" type="ORF">N5D09_02530</name>
</gene>